<evidence type="ECO:0000313" key="2">
    <source>
        <dbReference type="EMBL" id="KAF2397774.1"/>
    </source>
</evidence>
<dbReference type="OrthoDB" id="277029at2759"/>
<protein>
    <submittedName>
        <fullName evidence="2">Repressor of RNA polymerase III transcription MAF1</fullName>
    </submittedName>
</protein>
<dbReference type="InterPro" id="IPR038564">
    <property type="entry name" value="Maf1_sf"/>
</dbReference>
<feature type="region of interest" description="Disordered" evidence="1">
    <location>
        <begin position="268"/>
        <end position="327"/>
    </location>
</feature>
<sequence>MKFIPIHSFEDVSDALCFEHGDIRISGSCELFTTKATKCDKKLYKAIDKELEARHESVLRLAASLSPPQAEEFAISSNLSRSSPFGNLSQPSNRRTFAYLIATLNASHPDYNFSHFLRPTDFDRERSLRDVIQNVDSKVFGAHGQTAPLGLQTPGGSFMWGPRMWNLIDEEMDLEACEIYSFHPDQNPFDEDDPALWRLHYFFFNKGKKRVCYLYLLATSESMEFYEYDSDSTDVFIDTGTLKFGTRGGLGTGPGKLARYWSGDRAEGFENGEETSSGGTEKEHSTSFATFSGSNDGTMNSIGTKPRERRKGDVRAMSEGVAESIEL</sequence>
<dbReference type="InterPro" id="IPR015257">
    <property type="entry name" value="Maf1"/>
</dbReference>
<feature type="compositionally biased region" description="Polar residues" evidence="1">
    <location>
        <begin position="288"/>
        <end position="303"/>
    </location>
</feature>
<accession>A0A6G1HPD6</accession>
<gene>
    <name evidence="2" type="ORF">EJ06DRAFT_532771</name>
</gene>
<dbReference type="PANTHER" id="PTHR22504">
    <property type="entry name" value="REPRESSOR OF RNA POLYMERASE III TRANSCRIPTION MAF1"/>
    <property type="match status" value="1"/>
</dbReference>
<dbReference type="AlphaFoldDB" id="A0A6G1HPD6"/>
<dbReference type="FunFam" id="3.40.1000.50:FF:000004">
    <property type="entry name" value="Repressor of RNA polymerase III transcription MAF1"/>
    <property type="match status" value="1"/>
</dbReference>
<dbReference type="GO" id="GO:0016480">
    <property type="term" value="P:negative regulation of transcription by RNA polymerase III"/>
    <property type="evidence" value="ECO:0007669"/>
    <property type="project" value="InterPro"/>
</dbReference>
<dbReference type="PANTHER" id="PTHR22504:SF0">
    <property type="entry name" value="REPRESSOR OF RNA POLYMERASE III TRANSCRIPTION MAF1 HOMOLOG"/>
    <property type="match status" value="1"/>
</dbReference>
<reference evidence="2" key="1">
    <citation type="journal article" date="2020" name="Stud. Mycol.">
        <title>101 Dothideomycetes genomes: a test case for predicting lifestyles and emergence of pathogens.</title>
        <authorList>
            <person name="Haridas S."/>
            <person name="Albert R."/>
            <person name="Binder M."/>
            <person name="Bloem J."/>
            <person name="Labutti K."/>
            <person name="Salamov A."/>
            <person name="Andreopoulos B."/>
            <person name="Baker S."/>
            <person name="Barry K."/>
            <person name="Bills G."/>
            <person name="Bluhm B."/>
            <person name="Cannon C."/>
            <person name="Castanera R."/>
            <person name="Culley D."/>
            <person name="Daum C."/>
            <person name="Ezra D."/>
            <person name="Gonzalez J."/>
            <person name="Henrissat B."/>
            <person name="Kuo A."/>
            <person name="Liang C."/>
            <person name="Lipzen A."/>
            <person name="Lutzoni F."/>
            <person name="Magnuson J."/>
            <person name="Mondo S."/>
            <person name="Nolan M."/>
            <person name="Ohm R."/>
            <person name="Pangilinan J."/>
            <person name="Park H.-J."/>
            <person name="Ramirez L."/>
            <person name="Alfaro M."/>
            <person name="Sun H."/>
            <person name="Tritt A."/>
            <person name="Yoshinaga Y."/>
            <person name="Zwiers L.-H."/>
            <person name="Turgeon B."/>
            <person name="Goodwin S."/>
            <person name="Spatafora J."/>
            <person name="Crous P."/>
            <person name="Grigoriev I."/>
        </authorList>
    </citation>
    <scope>NUCLEOTIDE SEQUENCE</scope>
    <source>
        <strain evidence="2">CBS 262.69</strain>
    </source>
</reference>
<organism evidence="2 3">
    <name type="scientific">Trichodelitschia bisporula</name>
    <dbReference type="NCBI Taxonomy" id="703511"/>
    <lineage>
        <taxon>Eukaryota</taxon>
        <taxon>Fungi</taxon>
        <taxon>Dikarya</taxon>
        <taxon>Ascomycota</taxon>
        <taxon>Pezizomycotina</taxon>
        <taxon>Dothideomycetes</taxon>
        <taxon>Dothideomycetes incertae sedis</taxon>
        <taxon>Phaeotrichales</taxon>
        <taxon>Phaeotrichaceae</taxon>
        <taxon>Trichodelitschia</taxon>
    </lineage>
</organism>
<name>A0A6G1HPD6_9PEZI</name>
<evidence type="ECO:0000256" key="1">
    <source>
        <dbReference type="SAM" id="MobiDB-lite"/>
    </source>
</evidence>
<dbReference type="GO" id="GO:0005634">
    <property type="term" value="C:nucleus"/>
    <property type="evidence" value="ECO:0007669"/>
    <property type="project" value="TreeGrafter"/>
</dbReference>
<proteinExistence type="predicted"/>
<dbReference type="EMBL" id="ML996702">
    <property type="protein sequence ID" value="KAF2397774.1"/>
    <property type="molecule type" value="Genomic_DNA"/>
</dbReference>
<dbReference type="Pfam" id="PF09174">
    <property type="entry name" value="Maf1"/>
    <property type="match status" value="1"/>
</dbReference>
<keyword evidence="3" id="KW-1185">Reference proteome</keyword>
<dbReference type="Proteomes" id="UP000799640">
    <property type="component" value="Unassembled WGS sequence"/>
</dbReference>
<evidence type="ECO:0000313" key="3">
    <source>
        <dbReference type="Proteomes" id="UP000799640"/>
    </source>
</evidence>
<dbReference type="GO" id="GO:0000994">
    <property type="term" value="F:RNA polymerase III core binding"/>
    <property type="evidence" value="ECO:0007669"/>
    <property type="project" value="TreeGrafter"/>
</dbReference>
<dbReference type="Gene3D" id="3.40.1000.50">
    <property type="entry name" value="Repressor of RNA polymerase III transcription Maf1"/>
    <property type="match status" value="1"/>
</dbReference>